<gene>
    <name evidence="3" type="ORF">Bathy04g01830</name>
</gene>
<proteinExistence type="predicted"/>
<dbReference type="GeneID" id="19016208"/>
<feature type="compositionally biased region" description="Polar residues" evidence="1">
    <location>
        <begin position="1"/>
        <end position="15"/>
    </location>
</feature>
<evidence type="ECO:0000313" key="4">
    <source>
        <dbReference type="Proteomes" id="UP000198341"/>
    </source>
</evidence>
<feature type="transmembrane region" description="Helical" evidence="2">
    <location>
        <begin position="171"/>
        <end position="189"/>
    </location>
</feature>
<accession>K8ED28</accession>
<organism evidence="3 4">
    <name type="scientific">Bathycoccus prasinos</name>
    <dbReference type="NCBI Taxonomy" id="41875"/>
    <lineage>
        <taxon>Eukaryota</taxon>
        <taxon>Viridiplantae</taxon>
        <taxon>Chlorophyta</taxon>
        <taxon>Mamiellophyceae</taxon>
        <taxon>Mamiellales</taxon>
        <taxon>Bathycoccaceae</taxon>
        <taxon>Bathycoccus</taxon>
    </lineage>
</organism>
<evidence type="ECO:0000256" key="2">
    <source>
        <dbReference type="SAM" id="Phobius"/>
    </source>
</evidence>
<evidence type="ECO:0000256" key="1">
    <source>
        <dbReference type="SAM" id="MobiDB-lite"/>
    </source>
</evidence>
<dbReference type="KEGG" id="bpg:Bathy04g01830"/>
<evidence type="ECO:0000313" key="3">
    <source>
        <dbReference type="EMBL" id="CCO15952.1"/>
    </source>
</evidence>
<dbReference type="AlphaFoldDB" id="K8ED28"/>
<keyword evidence="2" id="KW-1133">Transmembrane helix</keyword>
<keyword evidence="2" id="KW-0812">Transmembrane</keyword>
<sequence length="203" mass="21760">MKRILNPNSSFSTPGGTRDETNEENLGTDGDENTNTSNNNNNNNNAKRTTSSSKDGADDSLLFPSEEHTEEQLVSAIKDWNNMKPVVVLNTISSLCVIVLAQLMAFLSIPIGVIGLIACSVYGSELFRMKRGLGATVATVKMLSLVCVILDGAFAAVSLAIGTLYAGGDMVTTMVLMSSLFGAHGLGYWEMYKRAKEIGKILN</sequence>
<name>K8ED28_9CHLO</name>
<feature type="transmembrane region" description="Helical" evidence="2">
    <location>
        <begin position="92"/>
        <end position="122"/>
    </location>
</feature>
<feature type="region of interest" description="Disordered" evidence="1">
    <location>
        <begin position="1"/>
        <end position="61"/>
    </location>
</feature>
<keyword evidence="4" id="KW-1185">Reference proteome</keyword>
<feature type="transmembrane region" description="Helical" evidence="2">
    <location>
        <begin position="143"/>
        <end position="165"/>
    </location>
</feature>
<keyword evidence="2" id="KW-0472">Membrane</keyword>
<reference evidence="3 4" key="1">
    <citation type="submission" date="2011-10" db="EMBL/GenBank/DDBJ databases">
        <authorList>
            <person name="Genoscope - CEA"/>
        </authorList>
    </citation>
    <scope>NUCLEOTIDE SEQUENCE [LARGE SCALE GENOMIC DNA]</scope>
    <source>
        <strain evidence="3 4">RCC 1105</strain>
    </source>
</reference>
<dbReference type="RefSeq" id="XP_007513427.1">
    <property type="nucleotide sequence ID" value="XM_007513365.1"/>
</dbReference>
<feature type="compositionally biased region" description="Low complexity" evidence="1">
    <location>
        <begin position="33"/>
        <end position="53"/>
    </location>
</feature>
<dbReference type="Proteomes" id="UP000198341">
    <property type="component" value="Chromosome 4"/>
</dbReference>
<dbReference type="EMBL" id="FO082275">
    <property type="protein sequence ID" value="CCO15952.1"/>
    <property type="molecule type" value="Genomic_DNA"/>
</dbReference>
<protein>
    <submittedName>
        <fullName evidence="3">Uncharacterized protein</fullName>
    </submittedName>
</protein>